<organism evidence="3 4">
    <name type="scientific">Diploscapter pachys</name>
    <dbReference type="NCBI Taxonomy" id="2018661"/>
    <lineage>
        <taxon>Eukaryota</taxon>
        <taxon>Metazoa</taxon>
        <taxon>Ecdysozoa</taxon>
        <taxon>Nematoda</taxon>
        <taxon>Chromadorea</taxon>
        <taxon>Rhabditida</taxon>
        <taxon>Rhabditina</taxon>
        <taxon>Rhabditomorpha</taxon>
        <taxon>Rhabditoidea</taxon>
        <taxon>Rhabditidae</taxon>
        <taxon>Diploscapter</taxon>
    </lineage>
</organism>
<dbReference type="Gene3D" id="1.10.510.10">
    <property type="entry name" value="Transferase(Phosphotransferase) domain 1"/>
    <property type="match status" value="1"/>
</dbReference>
<reference evidence="3 4" key="1">
    <citation type="journal article" date="2017" name="Curr. Biol.">
        <title>Genome architecture and evolution of a unichromosomal asexual nematode.</title>
        <authorList>
            <person name="Fradin H."/>
            <person name="Zegar C."/>
            <person name="Gutwein M."/>
            <person name="Lucas J."/>
            <person name="Kovtun M."/>
            <person name="Corcoran D."/>
            <person name="Baugh L.R."/>
            <person name="Kiontke K."/>
            <person name="Gunsalus K."/>
            <person name="Fitch D.H."/>
            <person name="Piano F."/>
        </authorList>
    </citation>
    <scope>NUCLEOTIDE SEQUENCE [LARGE SCALE GENOMIC DNA]</scope>
    <source>
        <strain evidence="3">PF1309</strain>
    </source>
</reference>
<dbReference type="OrthoDB" id="5864419at2759"/>
<evidence type="ECO:0000256" key="1">
    <source>
        <dbReference type="SAM" id="MobiDB-lite"/>
    </source>
</evidence>
<accession>A0A2A2KQJ3</accession>
<evidence type="ECO:0000259" key="2">
    <source>
        <dbReference type="PROSITE" id="PS50011"/>
    </source>
</evidence>
<gene>
    <name evidence="3" type="ORF">WR25_12664</name>
</gene>
<proteinExistence type="predicted"/>
<dbReference type="PROSITE" id="PS50011">
    <property type="entry name" value="PROTEIN_KINASE_DOM"/>
    <property type="match status" value="1"/>
</dbReference>
<dbReference type="GO" id="GO:0005524">
    <property type="term" value="F:ATP binding"/>
    <property type="evidence" value="ECO:0007669"/>
    <property type="project" value="InterPro"/>
</dbReference>
<dbReference type="AlphaFoldDB" id="A0A2A2KQJ3"/>
<dbReference type="InterPro" id="IPR000719">
    <property type="entry name" value="Prot_kinase_dom"/>
</dbReference>
<feature type="domain" description="Protein kinase" evidence="2">
    <location>
        <begin position="1"/>
        <end position="106"/>
    </location>
</feature>
<evidence type="ECO:0000313" key="4">
    <source>
        <dbReference type="Proteomes" id="UP000218231"/>
    </source>
</evidence>
<protein>
    <recommendedName>
        <fullName evidence="2">Protein kinase domain-containing protein</fullName>
    </recommendedName>
</protein>
<dbReference type="SUPFAM" id="SSF56112">
    <property type="entry name" value="Protein kinase-like (PK-like)"/>
    <property type="match status" value="1"/>
</dbReference>
<comment type="caution">
    <text evidence="3">The sequence shown here is derived from an EMBL/GenBank/DDBJ whole genome shotgun (WGS) entry which is preliminary data.</text>
</comment>
<dbReference type="Proteomes" id="UP000218231">
    <property type="component" value="Unassembled WGS sequence"/>
</dbReference>
<evidence type="ECO:0000313" key="3">
    <source>
        <dbReference type="EMBL" id="PAV76087.1"/>
    </source>
</evidence>
<dbReference type="EMBL" id="LIAE01007965">
    <property type="protein sequence ID" value="PAV76087.1"/>
    <property type="molecule type" value="Genomic_DNA"/>
</dbReference>
<name>A0A2A2KQJ3_9BILA</name>
<feature type="region of interest" description="Disordered" evidence="1">
    <location>
        <begin position="86"/>
        <end position="106"/>
    </location>
</feature>
<dbReference type="InterPro" id="IPR011009">
    <property type="entry name" value="Kinase-like_dom_sf"/>
</dbReference>
<keyword evidence="4" id="KW-1185">Reference proteome</keyword>
<sequence>MVEFRRASNNETGLHINTFTERPFNRLKRKDIWTIGVIFDEIYIAPKDMSDDILDIRTRVDRGHLLSLPRRFSEADNKWLNKMVTKNPDDRMTSGQVYGEARGKPF</sequence>
<dbReference type="GO" id="GO:0004672">
    <property type="term" value="F:protein kinase activity"/>
    <property type="evidence" value="ECO:0007669"/>
    <property type="project" value="InterPro"/>
</dbReference>